<feature type="region of interest" description="Disordered" evidence="1">
    <location>
        <begin position="678"/>
        <end position="726"/>
    </location>
</feature>
<feature type="region of interest" description="Disordered" evidence="1">
    <location>
        <begin position="495"/>
        <end position="623"/>
    </location>
</feature>
<name>A0AAQ3WHK8_PASNO</name>
<sequence length="741" mass="78751">MDDGVLRYTPPVSSSSAATGSGSGATSGDGDTALLNEKEASPPPLPYDLTECRRSRADADASRLCTRWLPWNTDCHELRDDELRSCRAELERDEPCRTTRSGLSRARSRCRADGRRDGLLPRHALAMTATAHTSSRWSSSTTSSGSMMLLMLALSPPLMWFSVFVSHSDDSSDAAAAFGPLMPKLPVTSSSRTLPKQRTSGQVPLWHILVSHELLIALAQMCEQRNNPVVRVPIIEVQFTSIFAGTLCADLLNNDMGAVLQDTMIDISRVPVFDELVVTEAPGGVDQLLVDTRSFGPALALGDTAGGNDATGLTLLSLLRIERVPGPSSFSSTPLPPAPLLPLLLLFTEQNNKTNKNTAIINAPAATRTPMSRFLEIPAFFFFSAALTRNAVEAVHRGEHRSVRPIPRSIQVVAGHVDELKPRPERGERAAGHAVQRIRRDVKQGGGGGDRGVGCGEDAGQLAGEVVAGEVENPEPGGGEQRRRDGALEAVPGEEHSVRFPAAPSPAGSAPATAASERSSTASGGGSAKPNQAGISPGSANPEALKRSSAVRLRRPSSAMRGAAAPRRVRRSPATVTPTTRPPRHATPAQDAHGSDLSGQSRARSPRSARRLCSPARSPRDDSCCAWAVDASTATKMTRSCGRRQGGDMAGGGTPYRRPAPAREAGYVLVAGAGRGRRRGHVGRSRECSSGVDQPAHDRWSARRAGGERWAATGKQAKEQAGEKREAKKLALLHRSVCWGD</sequence>
<feature type="region of interest" description="Disordered" evidence="1">
    <location>
        <begin position="635"/>
        <end position="660"/>
    </location>
</feature>
<protein>
    <submittedName>
        <fullName evidence="2">Uncharacterized protein</fullName>
    </submittedName>
</protein>
<feature type="compositionally biased region" description="Low complexity" evidence="1">
    <location>
        <begin position="501"/>
        <end position="522"/>
    </location>
</feature>
<proteinExistence type="predicted"/>
<evidence type="ECO:0000256" key="1">
    <source>
        <dbReference type="SAM" id="MobiDB-lite"/>
    </source>
</evidence>
<organism evidence="2 3">
    <name type="scientific">Paspalum notatum var. saurae</name>
    <dbReference type="NCBI Taxonomy" id="547442"/>
    <lineage>
        <taxon>Eukaryota</taxon>
        <taxon>Viridiplantae</taxon>
        <taxon>Streptophyta</taxon>
        <taxon>Embryophyta</taxon>
        <taxon>Tracheophyta</taxon>
        <taxon>Spermatophyta</taxon>
        <taxon>Magnoliopsida</taxon>
        <taxon>Liliopsida</taxon>
        <taxon>Poales</taxon>
        <taxon>Poaceae</taxon>
        <taxon>PACMAD clade</taxon>
        <taxon>Panicoideae</taxon>
        <taxon>Andropogonodae</taxon>
        <taxon>Paspaleae</taxon>
        <taxon>Paspalinae</taxon>
        <taxon>Paspalum</taxon>
    </lineage>
</organism>
<evidence type="ECO:0000313" key="3">
    <source>
        <dbReference type="Proteomes" id="UP001341281"/>
    </source>
</evidence>
<feature type="compositionally biased region" description="Basic and acidic residues" evidence="1">
    <location>
        <begin position="716"/>
        <end position="726"/>
    </location>
</feature>
<feature type="region of interest" description="Disordered" evidence="1">
    <location>
        <begin position="1"/>
        <end position="50"/>
    </location>
</feature>
<feature type="compositionally biased region" description="Gly residues" evidence="1">
    <location>
        <begin position="444"/>
        <end position="457"/>
    </location>
</feature>
<accession>A0AAQ3WHK8</accession>
<reference evidence="2 3" key="1">
    <citation type="submission" date="2024-02" db="EMBL/GenBank/DDBJ databases">
        <title>High-quality chromosome-scale genome assembly of Pensacola bahiagrass (Paspalum notatum Flugge var. saurae).</title>
        <authorList>
            <person name="Vega J.M."/>
            <person name="Podio M."/>
            <person name="Orjuela J."/>
            <person name="Siena L.A."/>
            <person name="Pessino S.C."/>
            <person name="Combes M.C."/>
            <person name="Mariac C."/>
            <person name="Albertini E."/>
            <person name="Pupilli F."/>
            <person name="Ortiz J.P.A."/>
            <person name="Leblanc O."/>
        </authorList>
    </citation>
    <scope>NUCLEOTIDE SEQUENCE [LARGE SCALE GENOMIC DNA]</scope>
    <source>
        <strain evidence="2">R1</strain>
        <tissue evidence="2">Leaf</tissue>
    </source>
</reference>
<keyword evidence="3" id="KW-1185">Reference proteome</keyword>
<dbReference type="EMBL" id="CP144747">
    <property type="protein sequence ID" value="WVZ61812.1"/>
    <property type="molecule type" value="Genomic_DNA"/>
</dbReference>
<gene>
    <name evidence="2" type="ORF">U9M48_011627</name>
</gene>
<feature type="region of interest" description="Disordered" evidence="1">
    <location>
        <begin position="425"/>
        <end position="458"/>
    </location>
</feature>
<evidence type="ECO:0000313" key="2">
    <source>
        <dbReference type="EMBL" id="WVZ61812.1"/>
    </source>
</evidence>
<feature type="compositionally biased region" description="Basic and acidic residues" evidence="1">
    <location>
        <begin position="695"/>
        <end position="707"/>
    </location>
</feature>
<dbReference type="Proteomes" id="UP001341281">
    <property type="component" value="Chromosome 03"/>
</dbReference>
<dbReference type="AlphaFoldDB" id="A0AAQ3WHK8"/>